<keyword evidence="1" id="KW-0132">Cell division</keyword>
<dbReference type="EMBL" id="BLJE01000002">
    <property type="protein sequence ID" value="GFE65388.1"/>
    <property type="molecule type" value="Genomic_DNA"/>
</dbReference>
<comment type="function">
    <text evidence="1">Mediates coordination of peptidoglycan synthesis and outer membrane constriction during cell division.</text>
</comment>
<dbReference type="OrthoDB" id="9763909at2"/>
<feature type="signal peptide" evidence="1">
    <location>
        <begin position="1"/>
        <end position="19"/>
    </location>
</feature>
<dbReference type="GO" id="GO:0043093">
    <property type="term" value="P:FtsZ-dependent cytokinesis"/>
    <property type="evidence" value="ECO:0007669"/>
    <property type="project" value="UniProtKB-UniRule"/>
</dbReference>
<keyword evidence="1" id="KW-0131">Cell cycle</keyword>
<sequence length="271" mass="28751" precursor="true">MRGLFVLLAVSVLGGTAFAQDNTQTLADIRQELVILNTEIAKLRREMSTTGSPNVNISGDMLQRLDAIEAQMADLTAMTEGLKNRVDRVVADGTNRIGDLEFRLVELEGGDLGSIGETPVLGGEAGAPLPPIAAPDSPTDGVELAVAEREDFERAEAALEAGDYRGAADQFASFTQNYPGGPLSPDAHFFRGQAHENLGDWNAAARAYLESFSGAPNAPRAPEALFKLGVSLNELGQTEEACLMLQEIGSRYPSSDQIAPAQTAQQNMGCS</sequence>
<organism evidence="2 3">
    <name type="scientific">Litoreibacter roseus</name>
    <dbReference type="NCBI Taxonomy" id="2601869"/>
    <lineage>
        <taxon>Bacteria</taxon>
        <taxon>Pseudomonadati</taxon>
        <taxon>Pseudomonadota</taxon>
        <taxon>Alphaproteobacteria</taxon>
        <taxon>Rhodobacterales</taxon>
        <taxon>Roseobacteraceae</taxon>
        <taxon>Litoreibacter</taxon>
    </lineage>
</organism>
<keyword evidence="1" id="KW-0574">Periplasm</keyword>
<proteinExistence type="inferred from homology"/>
<dbReference type="Pfam" id="PF13174">
    <property type="entry name" value="TPR_6"/>
    <property type="match status" value="1"/>
</dbReference>
<dbReference type="HAMAP" id="MF_02066">
    <property type="entry name" value="CpoB"/>
    <property type="match status" value="1"/>
</dbReference>
<dbReference type="AlphaFoldDB" id="A0A6N6JJD8"/>
<dbReference type="GO" id="GO:0030288">
    <property type="term" value="C:outer membrane-bounded periplasmic space"/>
    <property type="evidence" value="ECO:0007669"/>
    <property type="project" value="UniProtKB-UniRule"/>
</dbReference>
<dbReference type="Proteomes" id="UP000436822">
    <property type="component" value="Unassembled WGS sequence"/>
</dbReference>
<evidence type="ECO:0000313" key="3">
    <source>
        <dbReference type="Proteomes" id="UP000436822"/>
    </source>
</evidence>
<dbReference type="InterPro" id="IPR019734">
    <property type="entry name" value="TPR_rpt"/>
</dbReference>
<keyword evidence="1" id="KW-0732">Signal</keyword>
<comment type="subcellular location">
    <subcellularLocation>
        <location evidence="1">Periplasm</location>
    </subcellularLocation>
</comment>
<dbReference type="SUPFAM" id="SSF48452">
    <property type="entry name" value="TPR-like"/>
    <property type="match status" value="1"/>
</dbReference>
<keyword evidence="1" id="KW-0175">Coiled coil</keyword>
<protein>
    <recommendedName>
        <fullName evidence="1">Cell division coordinator CpoB</fullName>
    </recommendedName>
</protein>
<gene>
    <name evidence="1" type="primary">cpoB</name>
    <name evidence="2" type="ORF">KIN_24620</name>
</gene>
<reference evidence="2 3" key="1">
    <citation type="submission" date="2019-12" db="EMBL/GenBank/DDBJ databases">
        <title>Litoreibacter badius sp. nov., a novel bacteriochlorophyll a-containing bacterium in the genus Litoreibacter.</title>
        <authorList>
            <person name="Kanamuro M."/>
            <person name="Takabe Y."/>
            <person name="Mori K."/>
            <person name="Takaichi S."/>
            <person name="Hanada S."/>
        </authorList>
    </citation>
    <scope>NUCLEOTIDE SEQUENCE [LARGE SCALE GENOMIC DNA]</scope>
    <source>
        <strain evidence="2 3">K6</strain>
    </source>
</reference>
<dbReference type="InterPro" id="IPR011990">
    <property type="entry name" value="TPR-like_helical_dom_sf"/>
</dbReference>
<comment type="caution">
    <text evidence="2">The sequence shown here is derived from an EMBL/GenBank/DDBJ whole genome shotgun (WGS) entry which is preliminary data.</text>
</comment>
<comment type="similarity">
    <text evidence="1">Belongs to the CpoB family.</text>
</comment>
<name>A0A6N6JJD8_9RHOB</name>
<dbReference type="Gene3D" id="1.25.40.10">
    <property type="entry name" value="Tetratricopeptide repeat domain"/>
    <property type="match status" value="1"/>
</dbReference>
<dbReference type="InterPro" id="IPR014162">
    <property type="entry name" value="CpoB_C"/>
</dbReference>
<dbReference type="NCBIfam" id="TIGR02795">
    <property type="entry name" value="tol_pal_ybgF"/>
    <property type="match status" value="1"/>
</dbReference>
<accession>A0A6N6JJD8</accession>
<evidence type="ECO:0000256" key="1">
    <source>
        <dbReference type="HAMAP-Rule" id="MF_02066"/>
    </source>
</evidence>
<feature type="chain" id="PRO_5027186926" description="Cell division coordinator CpoB" evidence="1">
    <location>
        <begin position="20"/>
        <end position="271"/>
    </location>
</feature>
<dbReference type="RefSeq" id="WP_159807256.1">
    <property type="nucleotide sequence ID" value="NZ_BLJE01000002.1"/>
</dbReference>
<dbReference type="Pfam" id="PF13432">
    <property type="entry name" value="TPR_16"/>
    <property type="match status" value="1"/>
</dbReference>
<feature type="coiled-coil region" evidence="1">
    <location>
        <begin position="26"/>
        <end position="85"/>
    </location>
</feature>
<evidence type="ECO:0000313" key="2">
    <source>
        <dbReference type="EMBL" id="GFE65388.1"/>
    </source>
</evidence>
<dbReference type="InterPro" id="IPR034706">
    <property type="entry name" value="CpoB"/>
</dbReference>
<keyword evidence="3" id="KW-1185">Reference proteome</keyword>